<dbReference type="Proteomes" id="UP000525078">
    <property type="component" value="Unassembled WGS sequence"/>
</dbReference>
<feature type="region of interest" description="Disordered" evidence="1">
    <location>
        <begin position="1"/>
        <end position="47"/>
    </location>
</feature>
<comment type="caution">
    <text evidence="2">The sequence shown here is derived from an EMBL/GenBank/DDBJ whole genome shotgun (WGS) entry which is preliminary data.</text>
</comment>
<sequence>MPVMGPAESWPTLTAAQLTKSNPDLAKPPSIPAAEATTTGPPSNAVAPPPQSPVYCAGFLFSKSFTIWVVDLGSLGIKDLCSGNVNPSPKHPSRHLRSGSKRNRTALVLFLFLFHSFTRFNL</sequence>
<proteinExistence type="predicted"/>
<organism evidence="2 3">
    <name type="scientific">Cannabis sativa</name>
    <name type="common">Hemp</name>
    <name type="synonym">Marijuana</name>
    <dbReference type="NCBI Taxonomy" id="3483"/>
    <lineage>
        <taxon>Eukaryota</taxon>
        <taxon>Viridiplantae</taxon>
        <taxon>Streptophyta</taxon>
        <taxon>Embryophyta</taxon>
        <taxon>Tracheophyta</taxon>
        <taxon>Spermatophyta</taxon>
        <taxon>Magnoliopsida</taxon>
        <taxon>eudicotyledons</taxon>
        <taxon>Gunneridae</taxon>
        <taxon>Pentapetalae</taxon>
        <taxon>rosids</taxon>
        <taxon>fabids</taxon>
        <taxon>Rosales</taxon>
        <taxon>Cannabaceae</taxon>
        <taxon>Cannabis</taxon>
    </lineage>
</organism>
<reference evidence="2 3" key="1">
    <citation type="journal article" date="2020" name="bioRxiv">
        <title>Sequence and annotation of 42 cannabis genomes reveals extensive copy number variation in cannabinoid synthesis and pathogen resistance genes.</title>
        <authorList>
            <person name="Mckernan K.J."/>
            <person name="Helbert Y."/>
            <person name="Kane L.T."/>
            <person name="Ebling H."/>
            <person name="Zhang L."/>
            <person name="Liu B."/>
            <person name="Eaton Z."/>
            <person name="Mclaughlin S."/>
            <person name="Kingan S."/>
            <person name="Baybayan P."/>
            <person name="Concepcion G."/>
            <person name="Jordan M."/>
            <person name="Riva A."/>
            <person name="Barbazuk W."/>
            <person name="Harkins T."/>
        </authorList>
    </citation>
    <scope>NUCLEOTIDE SEQUENCE [LARGE SCALE GENOMIC DNA]</scope>
    <source>
        <strain evidence="3">cv. Jamaican Lion 4</strain>
        <tissue evidence="2">Leaf</tissue>
    </source>
</reference>
<evidence type="ECO:0000313" key="3">
    <source>
        <dbReference type="Proteomes" id="UP000525078"/>
    </source>
</evidence>
<gene>
    <name evidence="2" type="ORF">F8388_000696</name>
</gene>
<dbReference type="EMBL" id="JAATIP010000254">
    <property type="protein sequence ID" value="KAF4356249.1"/>
    <property type="molecule type" value="Genomic_DNA"/>
</dbReference>
<accession>A0A7J6EEZ8</accession>
<evidence type="ECO:0000313" key="2">
    <source>
        <dbReference type="EMBL" id="KAF4356249.1"/>
    </source>
</evidence>
<name>A0A7J6EEZ8_CANSA</name>
<evidence type="ECO:0000256" key="1">
    <source>
        <dbReference type="SAM" id="MobiDB-lite"/>
    </source>
</evidence>
<feature type="compositionally biased region" description="Polar residues" evidence="1">
    <location>
        <begin position="11"/>
        <end position="22"/>
    </location>
</feature>
<dbReference type="AlphaFoldDB" id="A0A7J6EEZ8"/>
<protein>
    <submittedName>
        <fullName evidence="2">Uncharacterized protein</fullName>
    </submittedName>
</protein>